<dbReference type="InterPro" id="IPR006179">
    <property type="entry name" value="5_nucleotidase/apyrase"/>
</dbReference>
<dbReference type="Gene3D" id="3.60.21.10">
    <property type="match status" value="1"/>
</dbReference>
<dbReference type="PANTHER" id="PTHR11575:SF24">
    <property type="entry name" value="5'-NUCLEOTIDASE"/>
    <property type="match status" value="1"/>
</dbReference>
<dbReference type="InterPro" id="IPR004843">
    <property type="entry name" value="Calcineurin-like_PHP"/>
</dbReference>
<dbReference type="EMBL" id="JAMXIB010000001">
    <property type="protein sequence ID" value="MCO5723740.1"/>
    <property type="molecule type" value="Genomic_DNA"/>
</dbReference>
<reference evidence="4 5" key="1">
    <citation type="submission" date="2022-06" db="EMBL/GenBank/DDBJ databases">
        <authorList>
            <person name="Xuan X."/>
        </authorList>
    </citation>
    <scope>NUCLEOTIDE SEQUENCE [LARGE SCALE GENOMIC DNA]</scope>
    <source>
        <strain evidence="4 5">2V75</strain>
    </source>
</reference>
<accession>A0ABT1AVY8</accession>
<evidence type="ECO:0000256" key="2">
    <source>
        <dbReference type="RuleBase" id="RU362119"/>
    </source>
</evidence>
<feature type="domain" description="Calcineurin-like phosphoesterase" evidence="3">
    <location>
        <begin position="35"/>
        <end position="253"/>
    </location>
</feature>
<evidence type="ECO:0000313" key="5">
    <source>
        <dbReference type="Proteomes" id="UP001206312"/>
    </source>
</evidence>
<dbReference type="PROSITE" id="PS00785">
    <property type="entry name" value="5_NUCLEOTIDASE_1"/>
    <property type="match status" value="1"/>
</dbReference>
<organism evidence="4 5">
    <name type="scientific">Robiginitalea marina</name>
    <dbReference type="NCBI Taxonomy" id="2954105"/>
    <lineage>
        <taxon>Bacteria</taxon>
        <taxon>Pseudomonadati</taxon>
        <taxon>Bacteroidota</taxon>
        <taxon>Flavobacteriia</taxon>
        <taxon>Flavobacteriales</taxon>
        <taxon>Flavobacteriaceae</taxon>
        <taxon>Robiginitalea</taxon>
    </lineage>
</organism>
<dbReference type="PRINTS" id="PR01607">
    <property type="entry name" value="APYRASEFAMLY"/>
</dbReference>
<dbReference type="Proteomes" id="UP001206312">
    <property type="component" value="Unassembled WGS sequence"/>
</dbReference>
<evidence type="ECO:0000313" key="4">
    <source>
        <dbReference type="EMBL" id="MCO5723740.1"/>
    </source>
</evidence>
<gene>
    <name evidence="4" type="ORF">NG653_02650</name>
</gene>
<dbReference type="CDD" id="cd00845">
    <property type="entry name" value="MPP_UshA_N_like"/>
    <property type="match status" value="1"/>
</dbReference>
<keyword evidence="5" id="KW-1185">Reference proteome</keyword>
<evidence type="ECO:0000259" key="3">
    <source>
        <dbReference type="Pfam" id="PF00149"/>
    </source>
</evidence>
<dbReference type="InterPro" id="IPR029052">
    <property type="entry name" value="Metallo-depent_PP-like"/>
</dbReference>
<dbReference type="RefSeq" id="WP_252740107.1">
    <property type="nucleotide sequence ID" value="NZ_JAMXIB010000001.1"/>
</dbReference>
<proteinExistence type="inferred from homology"/>
<keyword evidence="2" id="KW-0547">Nucleotide-binding</keyword>
<dbReference type="SUPFAM" id="SSF56300">
    <property type="entry name" value="Metallo-dependent phosphatases"/>
    <property type="match status" value="1"/>
</dbReference>
<evidence type="ECO:0000256" key="1">
    <source>
        <dbReference type="ARBA" id="ARBA00006654"/>
    </source>
</evidence>
<name>A0ABT1AVY8_9FLAO</name>
<dbReference type="InterPro" id="IPR006146">
    <property type="entry name" value="5'-Nucleotdase_CS"/>
</dbReference>
<dbReference type="Pfam" id="PF00149">
    <property type="entry name" value="Metallophos"/>
    <property type="match status" value="1"/>
</dbReference>
<dbReference type="PROSITE" id="PS51257">
    <property type="entry name" value="PROKAR_LIPOPROTEIN"/>
    <property type="match status" value="1"/>
</dbReference>
<dbReference type="PANTHER" id="PTHR11575">
    <property type="entry name" value="5'-NUCLEOTIDASE-RELATED"/>
    <property type="match status" value="1"/>
</dbReference>
<sequence length="303" mass="33221">MRRRKFLKTSFVGGAALGAGSLALQGCYRKTPRQLTILHTNDVHSHIDPFPPTDARFPNLGGVARRASLIAQIRSENPNTLLLDAGDIFQGTPYFNFYGGELEFRLMSKMGYQAATLGNHDFDNGLDGLLAQLPHARFPFLSANYDFSNTVLDGYIKPYEVFVADGIRVGIFGLGIELKGLVPGELYGETAYLDPVETAQEFSGILRGQEACDLVVCLSHLGYRYREANRVSDQSLAAATEGIDLILGGHTHTFMEKAEITTNRAGEPVLIHQVGCYGVNLGRVDFYFHPDGSRGADSRSIRV</sequence>
<protein>
    <submittedName>
        <fullName evidence="4">Metallophosphatase</fullName>
    </submittedName>
</protein>
<keyword evidence="2" id="KW-0378">Hydrolase</keyword>
<comment type="similarity">
    <text evidence="1 2">Belongs to the 5'-nucleotidase family.</text>
</comment>
<comment type="caution">
    <text evidence="4">The sequence shown here is derived from an EMBL/GenBank/DDBJ whole genome shotgun (WGS) entry which is preliminary data.</text>
</comment>